<proteinExistence type="predicted"/>
<reference evidence="1 2" key="1">
    <citation type="submission" date="2012-06" db="EMBL/GenBank/DDBJ databases">
        <title>Finished chromosome of genome of Microcoleus sp. PCC 7113.</title>
        <authorList>
            <consortium name="US DOE Joint Genome Institute"/>
            <person name="Gugger M."/>
            <person name="Coursin T."/>
            <person name="Rippka R."/>
            <person name="Tandeau De Marsac N."/>
            <person name="Huntemann M."/>
            <person name="Wei C.-L."/>
            <person name="Han J."/>
            <person name="Detter J.C."/>
            <person name="Han C."/>
            <person name="Tapia R."/>
            <person name="Chen A."/>
            <person name="Kyrpides N."/>
            <person name="Mavromatis K."/>
            <person name="Markowitz V."/>
            <person name="Szeto E."/>
            <person name="Ivanova N."/>
            <person name="Pagani I."/>
            <person name="Pati A."/>
            <person name="Goodwin L."/>
            <person name="Nordberg H.P."/>
            <person name="Cantor M.N."/>
            <person name="Hua S.X."/>
            <person name="Woyke T."/>
            <person name="Kerfeld C.A."/>
        </authorList>
    </citation>
    <scope>NUCLEOTIDE SEQUENCE [LARGE SCALE GENOMIC DNA]</scope>
    <source>
        <strain evidence="1 2">PCC 7113</strain>
    </source>
</reference>
<protein>
    <submittedName>
        <fullName evidence="1">Uncharacterized protein</fullName>
    </submittedName>
</protein>
<gene>
    <name evidence="1" type="ORF">Mic7113_4029</name>
</gene>
<dbReference type="EMBL" id="CP003630">
    <property type="protein sequence ID" value="AFZ19734.1"/>
    <property type="molecule type" value="Genomic_DNA"/>
</dbReference>
<dbReference type="AlphaFoldDB" id="K9WIY2"/>
<keyword evidence="2" id="KW-1185">Reference proteome</keyword>
<organism evidence="1 2">
    <name type="scientific">Allocoleopsis franciscana PCC 7113</name>
    <dbReference type="NCBI Taxonomy" id="1173027"/>
    <lineage>
        <taxon>Bacteria</taxon>
        <taxon>Bacillati</taxon>
        <taxon>Cyanobacteriota</taxon>
        <taxon>Cyanophyceae</taxon>
        <taxon>Coleofasciculales</taxon>
        <taxon>Coleofasciculaceae</taxon>
        <taxon>Allocoleopsis</taxon>
        <taxon>Allocoleopsis franciscana</taxon>
    </lineage>
</organism>
<accession>K9WIY2</accession>
<sequence length="40" mass="4860">MTVRGELEIHSDTSFMVQMFYFDLFCNYVSENFRRGDIFL</sequence>
<dbReference type="KEGG" id="mic:Mic7113_4029"/>
<evidence type="ECO:0000313" key="2">
    <source>
        <dbReference type="Proteomes" id="UP000010471"/>
    </source>
</evidence>
<evidence type="ECO:0000313" key="1">
    <source>
        <dbReference type="EMBL" id="AFZ19734.1"/>
    </source>
</evidence>
<name>K9WIY2_9CYAN</name>
<dbReference type="HOGENOM" id="CLU_3292488_0_0_3"/>
<dbReference type="Proteomes" id="UP000010471">
    <property type="component" value="Chromosome"/>
</dbReference>